<dbReference type="GO" id="GO:0005739">
    <property type="term" value="C:mitochondrion"/>
    <property type="evidence" value="ECO:0007669"/>
    <property type="project" value="TreeGrafter"/>
</dbReference>
<dbReference type="KEGG" id="asau:88175161"/>
<keyword evidence="5 7" id="KW-0949">S-adenosyl-L-methionine</keyword>
<reference evidence="9 10" key="1">
    <citation type="submission" date="2023-10" db="EMBL/GenBank/DDBJ databases">
        <title>Draft Genome Sequence of Candida saopaulonensis from a very Premature Infant with Sepsis.</title>
        <authorList>
            <person name="Ning Y."/>
            <person name="Dai R."/>
            <person name="Xiao M."/>
            <person name="Xu Y."/>
            <person name="Yan Q."/>
            <person name="Zhang L."/>
        </authorList>
    </citation>
    <scope>NUCLEOTIDE SEQUENCE [LARGE SCALE GENOMIC DNA]</scope>
    <source>
        <strain evidence="9 10">19XY460</strain>
    </source>
</reference>
<keyword evidence="10" id="KW-1185">Reference proteome</keyword>
<evidence type="ECO:0000259" key="8">
    <source>
        <dbReference type="Pfam" id="PF01728"/>
    </source>
</evidence>
<evidence type="ECO:0000256" key="5">
    <source>
        <dbReference type="ARBA" id="ARBA00022691"/>
    </source>
</evidence>
<dbReference type="PANTHER" id="PTHR10920:SF18">
    <property type="entry name" value="RRNA METHYLTRANSFERASE 2, MITOCHONDRIAL"/>
    <property type="match status" value="1"/>
</dbReference>
<dbReference type="InterPro" id="IPR029063">
    <property type="entry name" value="SAM-dependent_MTases_sf"/>
</dbReference>
<dbReference type="GeneID" id="88175161"/>
<dbReference type="EMBL" id="CP138898">
    <property type="protein sequence ID" value="WPK26738.1"/>
    <property type="molecule type" value="Genomic_DNA"/>
</dbReference>
<evidence type="ECO:0000256" key="4">
    <source>
        <dbReference type="ARBA" id="ARBA00022679"/>
    </source>
</evidence>
<evidence type="ECO:0000256" key="3">
    <source>
        <dbReference type="ARBA" id="ARBA00022603"/>
    </source>
</evidence>
<dbReference type="InterPro" id="IPR015507">
    <property type="entry name" value="rRNA-MeTfrase_E"/>
</dbReference>
<evidence type="ECO:0000256" key="7">
    <source>
        <dbReference type="PIRSR" id="PIRSR005461-1"/>
    </source>
</evidence>
<dbReference type="GO" id="GO:0008650">
    <property type="term" value="F:rRNA (uridine-2'-O-)-methyltransferase activity"/>
    <property type="evidence" value="ECO:0007669"/>
    <property type="project" value="TreeGrafter"/>
</dbReference>
<gene>
    <name evidence="9" type="ORF">PUMCH_004099</name>
</gene>
<evidence type="ECO:0000256" key="2">
    <source>
        <dbReference type="ARBA" id="ARBA00022552"/>
    </source>
</evidence>
<dbReference type="SUPFAM" id="SSF53335">
    <property type="entry name" value="S-adenosyl-L-methionine-dependent methyltransferases"/>
    <property type="match status" value="1"/>
</dbReference>
<comment type="similarity">
    <text evidence="1">Belongs to the class I-like SAM-binding methyltransferase superfamily. RNA methyltransferase RlmE family.</text>
</comment>
<dbReference type="Gene3D" id="3.40.50.150">
    <property type="entry name" value="Vaccinia Virus protein VP39"/>
    <property type="match status" value="1"/>
</dbReference>
<feature type="active site" description="Proton acceptor" evidence="7">
    <location>
        <position position="196"/>
    </location>
</feature>
<dbReference type="InterPro" id="IPR050082">
    <property type="entry name" value="RNA_methyltr_RlmE"/>
</dbReference>
<evidence type="ECO:0000256" key="1">
    <source>
        <dbReference type="ARBA" id="ARBA00009258"/>
    </source>
</evidence>
<dbReference type="InterPro" id="IPR002877">
    <property type="entry name" value="RNA_MeTrfase_FtsJ_dom"/>
</dbReference>
<dbReference type="PANTHER" id="PTHR10920">
    <property type="entry name" value="RIBOSOMAL RNA METHYLTRANSFERASE"/>
    <property type="match status" value="1"/>
</dbReference>
<dbReference type="Pfam" id="PF01728">
    <property type="entry name" value="FtsJ"/>
    <property type="match status" value="1"/>
</dbReference>
<feature type="domain" description="Ribosomal RNA methyltransferase FtsJ" evidence="8">
    <location>
        <begin position="60"/>
        <end position="239"/>
    </location>
</feature>
<keyword evidence="3" id="KW-0489">Methyltransferase</keyword>
<keyword evidence="4" id="KW-0808">Transferase</keyword>
<proteinExistence type="inferred from homology"/>
<dbReference type="HAMAP" id="MF_01547">
    <property type="entry name" value="RNA_methyltr_E"/>
    <property type="match status" value="1"/>
</dbReference>
<accession>A0AAX4HDP3</accession>
<organism evidence="9 10">
    <name type="scientific">Australozyma saopauloensis</name>
    <dbReference type="NCBI Taxonomy" id="291208"/>
    <lineage>
        <taxon>Eukaryota</taxon>
        <taxon>Fungi</taxon>
        <taxon>Dikarya</taxon>
        <taxon>Ascomycota</taxon>
        <taxon>Saccharomycotina</taxon>
        <taxon>Pichiomycetes</taxon>
        <taxon>Metschnikowiaceae</taxon>
        <taxon>Australozyma</taxon>
    </lineage>
</organism>
<dbReference type="PIRSF" id="PIRSF005461">
    <property type="entry name" value="23S_rRNA_mtase"/>
    <property type="match status" value="1"/>
</dbReference>
<dbReference type="RefSeq" id="XP_062879118.1">
    <property type="nucleotide sequence ID" value="XM_063023048.1"/>
</dbReference>
<dbReference type="Proteomes" id="UP001338582">
    <property type="component" value="Chromosome 5"/>
</dbReference>
<evidence type="ECO:0000313" key="10">
    <source>
        <dbReference type="Proteomes" id="UP001338582"/>
    </source>
</evidence>
<name>A0AAX4HDP3_9ASCO</name>
<evidence type="ECO:0000313" key="9">
    <source>
        <dbReference type="EMBL" id="WPK26738.1"/>
    </source>
</evidence>
<sequence>MNRVDLRGFLPKTMLKNYLNGISRPFSPHLVRWKSGTSSRRWVTRQMDDHHTKQSKEQGFRSRAAYKLIEIDQKFKLFNKNTANIVDLGFAPGAWTQVALKRSQTLQNKMNILGVDLIDCSPPQGASFIQGDILSKKTHLAIKEHFQGGVDVVLSDMMANTSGIKDNDHYASMDLCDGVLILACELLNQNGSLVMKFYSGAEDPLLQSRLQKMFHKVYRCKPDACRAELRELYFVCLRRRLAEQKIEDIFADD</sequence>
<protein>
    <recommendedName>
        <fullName evidence="6">rRNA methyltransferase 2, mitochondrial</fullName>
    </recommendedName>
</protein>
<dbReference type="AlphaFoldDB" id="A0AAX4HDP3"/>
<keyword evidence="2" id="KW-0698">rRNA processing</keyword>
<evidence type="ECO:0000256" key="6">
    <source>
        <dbReference type="ARBA" id="ARBA00041184"/>
    </source>
</evidence>